<dbReference type="HOGENOM" id="CLU_236250_0_0_1"/>
<feature type="compositionally biased region" description="Polar residues" evidence="2">
    <location>
        <begin position="1550"/>
        <end position="1561"/>
    </location>
</feature>
<evidence type="ECO:0000313" key="3">
    <source>
        <dbReference type="EMBL" id="EFX63608.1"/>
    </source>
</evidence>
<feature type="region of interest" description="Disordered" evidence="2">
    <location>
        <begin position="1"/>
        <end position="49"/>
    </location>
</feature>
<dbReference type="Proteomes" id="UP000000305">
    <property type="component" value="Unassembled WGS sequence"/>
</dbReference>
<name>E9HXC3_DAPPU</name>
<feature type="coiled-coil region" evidence="1">
    <location>
        <begin position="1107"/>
        <end position="1138"/>
    </location>
</feature>
<feature type="compositionally biased region" description="Polar residues" evidence="2">
    <location>
        <begin position="1531"/>
        <end position="1540"/>
    </location>
</feature>
<reference evidence="3 4" key="1">
    <citation type="journal article" date="2011" name="Science">
        <title>The ecoresponsive genome of Daphnia pulex.</title>
        <authorList>
            <person name="Colbourne J.K."/>
            <person name="Pfrender M.E."/>
            <person name="Gilbert D."/>
            <person name="Thomas W.K."/>
            <person name="Tucker A."/>
            <person name="Oakley T.H."/>
            <person name="Tokishita S."/>
            <person name="Aerts A."/>
            <person name="Arnold G.J."/>
            <person name="Basu M.K."/>
            <person name="Bauer D.J."/>
            <person name="Caceres C.E."/>
            <person name="Carmel L."/>
            <person name="Casola C."/>
            <person name="Choi J.H."/>
            <person name="Detter J.C."/>
            <person name="Dong Q."/>
            <person name="Dusheyko S."/>
            <person name="Eads B.D."/>
            <person name="Frohlich T."/>
            <person name="Geiler-Samerotte K.A."/>
            <person name="Gerlach D."/>
            <person name="Hatcher P."/>
            <person name="Jogdeo S."/>
            <person name="Krijgsveld J."/>
            <person name="Kriventseva E.V."/>
            <person name="Kultz D."/>
            <person name="Laforsch C."/>
            <person name="Lindquist E."/>
            <person name="Lopez J."/>
            <person name="Manak J.R."/>
            <person name="Muller J."/>
            <person name="Pangilinan J."/>
            <person name="Patwardhan R.P."/>
            <person name="Pitluck S."/>
            <person name="Pritham E.J."/>
            <person name="Rechtsteiner A."/>
            <person name="Rho M."/>
            <person name="Rogozin I.B."/>
            <person name="Sakarya O."/>
            <person name="Salamov A."/>
            <person name="Schaack S."/>
            <person name="Shapiro H."/>
            <person name="Shiga Y."/>
            <person name="Skalitzky C."/>
            <person name="Smith Z."/>
            <person name="Souvorov A."/>
            <person name="Sung W."/>
            <person name="Tang Z."/>
            <person name="Tsuchiya D."/>
            <person name="Tu H."/>
            <person name="Vos H."/>
            <person name="Wang M."/>
            <person name="Wolf Y.I."/>
            <person name="Yamagata H."/>
            <person name="Yamada T."/>
            <person name="Ye Y."/>
            <person name="Shaw J.R."/>
            <person name="Andrews J."/>
            <person name="Crease T.J."/>
            <person name="Tang H."/>
            <person name="Lucas S.M."/>
            <person name="Robertson H.M."/>
            <person name="Bork P."/>
            <person name="Koonin E.V."/>
            <person name="Zdobnov E.M."/>
            <person name="Grigoriev I.V."/>
            <person name="Lynch M."/>
            <person name="Boore J.L."/>
        </authorList>
    </citation>
    <scope>NUCLEOTIDE SEQUENCE [LARGE SCALE GENOMIC DNA]</scope>
</reference>
<protein>
    <submittedName>
        <fullName evidence="3">Uncharacterized protein</fullName>
    </submittedName>
</protein>
<feature type="region of interest" description="Disordered" evidence="2">
    <location>
        <begin position="1526"/>
        <end position="1561"/>
    </location>
</feature>
<feature type="region of interest" description="Disordered" evidence="2">
    <location>
        <begin position="323"/>
        <end position="404"/>
    </location>
</feature>
<evidence type="ECO:0000313" key="4">
    <source>
        <dbReference type="Proteomes" id="UP000000305"/>
    </source>
</evidence>
<feature type="region of interest" description="Disordered" evidence="2">
    <location>
        <begin position="1617"/>
        <end position="1667"/>
    </location>
</feature>
<feature type="compositionally biased region" description="Polar residues" evidence="2">
    <location>
        <begin position="359"/>
        <end position="369"/>
    </location>
</feature>
<accession>E9HXC3</accession>
<evidence type="ECO:0000256" key="2">
    <source>
        <dbReference type="SAM" id="MobiDB-lite"/>
    </source>
</evidence>
<keyword evidence="1" id="KW-0175">Coiled coil</keyword>
<keyword evidence="4" id="KW-1185">Reference proteome</keyword>
<dbReference type="InParanoid" id="E9HXC3"/>
<dbReference type="EMBL" id="GL733027">
    <property type="protein sequence ID" value="EFX63608.1"/>
    <property type="molecule type" value="Genomic_DNA"/>
</dbReference>
<evidence type="ECO:0000256" key="1">
    <source>
        <dbReference type="SAM" id="Coils"/>
    </source>
</evidence>
<sequence length="1879" mass="219045">MKDSQSISSASTAKNSTGLPGLPDCFSDSESSPSPLGASADSVMGSTPVGELIQIPESDLELNESESQRDFIANSVMEDQANQVSKEIDTVEQMCLDMQQTHEDQENDKKRRQFQASIWQHLGKYVLISYKDETYTSVGRLEKIEQDKDSNMKITLRTYRARHGKAFTISDEELKSIETFDEEDPDVVESLIKGEGTDVRITTTDAETIIGLITDIDKDEHNKLVHLLIMDKETERLTTRVERMKDIFKVEPTKEPENKMNLKRRLNQQTIIRFIIENTEREERGKPAGFHTILGEDHVMLKTEHAGGVTVVIPLHNIEQILTDPEDDESDEETLKAEESTTDHNTESSESDMDKQDSQTEPEQSSRDTPNGGKRTSNKWKHPKRPKWDPEEQTETYAERARKATRPKEVTFQWTKMPLTNKTVRRRDLKQDWITAFKKAIQEEQHKAQKSSEWVDYSEQYIKALADVGIRVPLEVMKFTRVTIDEDTINKPDDLNELWELAQQKAKPKEEVLEQRRWENLLKSEFDHEIDTAVRQNVEPDYRYAMTRAFVKMGHEVEPKWFSTLQITQDLTKSYRMREEVWDIAKRNLAYEDHIKKENRQMKPAWLLLLKEAIEYEKTRAIRFDTNIDYRAAILISLSRTGRLITPERLAGLEIYTDKDMENEQTLDDIWERANLELDYQMITAKKGTRGPQKMDKKTLWSKKIMEHLYNLLTSTNTGNWSVDHGLIAERAFQDIGWNLNKCQFRHKFTAKNMVDRFLMLNRVNQNHIWHLACEIINDQKGDNNGDLPPQMLRQTWETTLGYKVHEYRIRKQYRLNKENEEHHLTPAVSAFEAIGWNVPHSALSWLYTNDAQDLLGDYTKRLLWYSGCSHQKKPREFYITSSIGMKPPKIEMDNGVVKYTELPTTFDDKVDKLQINHDYQQHMEKHQLSFDDWMERSNLNRLINMGDEPYEIDDPWILKTLTEIGHRDFFIANWMMDYMSTKLNFDMWYNFIGKELKIPQDLKSQLEEDKEEDKKSKWDLEHEWKVAGTPELLDRFQIKKESKETQTEDHKLTICSLQAPYRPMTAIKEEHGEEKPSMDQSHFTNEPLFIALSGEPLDKQQRKTLYEAMEQEMANTIREEAAEKAKAEITNKEYESTIITMGIRLPPMNRNVWRLETMLANNILHMQVLMTDIYPEHFAPKGVLAHVHIPTYVYIPNAVFKEYGITIKENTTSYVTFWQRLQEAQWQSTELIEPEHLRSTYKTSYRKLLRNQAPKTVATGKREITQHHFAQMEARRIGWHKLSDEDIYDWFIRPVERYFAIDMPLGSLLLRAMSYPQSADKLVSVIKRYTGIPKQALTNVEAVITELSKIRLSYEQDFIRKEGKETPIARMPPVQLTKSGEGCTYMHNDEVLHTKQYEKDTQEDDSDFTTGEDSERLGTWNSIMSQHTKQIVEQLRKEPTNPQGLRHILRKAQLETMKSLTKCKVECKKANCMKPQTEHAKKQNKENVLGARRKTAKPPGVKTAKKTHVRPTAWPTVKQIREGNPYKQKVQASPTTPHQRFTGEPQRTPPFTTRGRNPGYNANFTTDYLQASPENHKKFQRYDPNLSQVNTPSSESFNSEVTSTSTPAVQRRYFGKTEPMPIPSPTRRPEHHMHPGAIPKQTGTRTRGQDPSPPPPGGNTKTIRDMAPNRQPLFHYRFYDPKSKTPPDFTKLQLSAAQVKEYLRGLTDTRDCSNEGYAKVIAYGIESYHAITIHSLEEETFRVITIEDRKIPRDRTKTITEECVYIPEYAMEDFDNLLQAVHLEVMQPMQYDQGYKGNLLLLRAATADWKAKATIHTTETIRGTERTVTIVVRYKNEARFIQIPWLTFSKLVEAYQKVREDYQKLRKRIQQEKANQRQ</sequence>
<gene>
    <name evidence="3" type="ORF">DAPPUDRAFT_119070</name>
</gene>
<organism evidence="3 4">
    <name type="scientific">Daphnia pulex</name>
    <name type="common">Water flea</name>
    <dbReference type="NCBI Taxonomy" id="6669"/>
    <lineage>
        <taxon>Eukaryota</taxon>
        <taxon>Metazoa</taxon>
        <taxon>Ecdysozoa</taxon>
        <taxon>Arthropoda</taxon>
        <taxon>Crustacea</taxon>
        <taxon>Branchiopoda</taxon>
        <taxon>Diplostraca</taxon>
        <taxon>Cladocera</taxon>
        <taxon>Anomopoda</taxon>
        <taxon>Daphniidae</taxon>
        <taxon>Daphnia</taxon>
    </lineage>
</organism>
<feature type="coiled-coil region" evidence="1">
    <location>
        <begin position="1849"/>
        <end position="1876"/>
    </location>
</feature>
<proteinExistence type="predicted"/>
<feature type="compositionally biased region" description="Basic residues" evidence="2">
    <location>
        <begin position="376"/>
        <end position="385"/>
    </location>
</feature>
<feature type="compositionally biased region" description="Polar residues" evidence="2">
    <location>
        <begin position="1"/>
        <end position="18"/>
    </location>
</feature>
<dbReference type="KEGG" id="dpx:DAPPUDRAFT_119070"/>
<feature type="compositionally biased region" description="Basic and acidic residues" evidence="2">
    <location>
        <begin position="333"/>
        <end position="358"/>
    </location>
</feature>